<dbReference type="EMBL" id="JACSIT010000084">
    <property type="protein sequence ID" value="MBC6993982.1"/>
    <property type="molecule type" value="Genomic_DNA"/>
</dbReference>
<dbReference type="GO" id="GO:0019556">
    <property type="term" value="P:L-histidine catabolic process to glutamate and formamide"/>
    <property type="evidence" value="ECO:0007669"/>
    <property type="project" value="UniProtKB-UniRule"/>
</dbReference>
<gene>
    <name evidence="7" type="primary">hutI</name>
    <name evidence="9" type="ORF">H9S92_07405</name>
</gene>
<dbReference type="Gene3D" id="2.30.40.10">
    <property type="entry name" value="Urease, subunit C, domain 1"/>
    <property type="match status" value="1"/>
</dbReference>
<comment type="function">
    <text evidence="7">Catalyzes the hydrolytic cleavage of the carbon-nitrogen bond in imidazolone-5-propanoate to yield N-formimidoyl-L-glutamate. It is the third step in the universal histidine degradation pathway.</text>
</comment>
<dbReference type="Pfam" id="PF01979">
    <property type="entry name" value="Amidohydro_1"/>
    <property type="match status" value="1"/>
</dbReference>
<dbReference type="GO" id="GO:0005506">
    <property type="term" value="F:iron ion binding"/>
    <property type="evidence" value="ECO:0007669"/>
    <property type="project" value="UniProtKB-UniRule"/>
</dbReference>
<keyword evidence="7" id="KW-0963">Cytoplasm</keyword>
<keyword evidence="3 7" id="KW-0378">Hydrolase</keyword>
<accession>A0A923PNX4</accession>
<comment type="subcellular location">
    <subcellularLocation>
        <location evidence="7">Cytoplasm</location>
    </subcellularLocation>
</comment>
<keyword evidence="6 7" id="KW-0408">Iron</keyword>
<dbReference type="EC" id="3.5.2.7" evidence="1 7"/>
<comment type="cofactor">
    <cofactor evidence="7">
        <name>Zn(2+)</name>
        <dbReference type="ChEBI" id="CHEBI:29105"/>
    </cofactor>
    <cofactor evidence="7">
        <name>Fe(3+)</name>
        <dbReference type="ChEBI" id="CHEBI:29034"/>
    </cofactor>
    <text evidence="7">Binds 1 zinc or iron ion per subunit.</text>
</comment>
<feature type="binding site" evidence="7">
    <location>
        <position position="148"/>
    </location>
    <ligand>
        <name>N-formimidoyl-L-glutamate</name>
        <dbReference type="ChEBI" id="CHEBI:58928"/>
    </ligand>
</feature>
<protein>
    <recommendedName>
        <fullName evidence="1 7">Imidazolonepropionase</fullName>
        <ecNumber evidence="1 7">3.5.2.7</ecNumber>
    </recommendedName>
    <alternativeName>
        <fullName evidence="7">Imidazolone-5-propionate hydrolase</fullName>
    </alternativeName>
</protein>
<keyword evidence="5 7" id="KW-0862">Zinc</keyword>
<keyword evidence="2 7" id="KW-0479">Metal-binding</keyword>
<dbReference type="InterPro" id="IPR005920">
    <property type="entry name" value="HutI"/>
</dbReference>
<dbReference type="RefSeq" id="WP_187466076.1">
    <property type="nucleotide sequence ID" value="NZ_JACSIT010000084.1"/>
</dbReference>
<evidence type="ECO:0000259" key="8">
    <source>
        <dbReference type="Pfam" id="PF01979"/>
    </source>
</evidence>
<feature type="binding site" evidence="7">
    <location>
        <position position="325"/>
    </location>
    <ligand>
        <name>4-imidazolone-5-propanoate</name>
        <dbReference type="ChEBI" id="CHEBI:77893"/>
    </ligand>
</feature>
<dbReference type="GO" id="GO:0005737">
    <property type="term" value="C:cytoplasm"/>
    <property type="evidence" value="ECO:0007669"/>
    <property type="project" value="UniProtKB-SubCell"/>
</dbReference>
<feature type="binding site" evidence="7">
    <location>
        <position position="85"/>
    </location>
    <ligand>
        <name>4-imidazolone-5-propanoate</name>
        <dbReference type="ChEBI" id="CHEBI:77893"/>
    </ligand>
</feature>
<dbReference type="AlphaFoldDB" id="A0A923PNX4"/>
<feature type="binding site" evidence="7">
    <location>
        <position position="246"/>
    </location>
    <ligand>
        <name>Zn(2+)</name>
        <dbReference type="ChEBI" id="CHEBI:29105"/>
    </ligand>
</feature>
<keyword evidence="4 7" id="KW-0369">Histidine metabolism</keyword>
<comment type="caution">
    <text evidence="9">The sequence shown here is derived from an EMBL/GenBank/DDBJ whole genome shotgun (WGS) entry which is preliminary data.</text>
</comment>
<feature type="binding site" evidence="7">
    <location>
        <position position="148"/>
    </location>
    <ligand>
        <name>4-imidazolone-5-propanoate</name>
        <dbReference type="ChEBI" id="CHEBI:77893"/>
    </ligand>
</feature>
<evidence type="ECO:0000256" key="1">
    <source>
        <dbReference type="ARBA" id="ARBA00012864"/>
    </source>
</evidence>
<dbReference type="InterPro" id="IPR032466">
    <property type="entry name" value="Metal_Hydrolase"/>
</dbReference>
<comment type="catalytic activity">
    <reaction evidence="7">
        <text>4-imidazolone-5-propanoate + H2O = N-formimidoyl-L-glutamate</text>
        <dbReference type="Rhea" id="RHEA:23660"/>
        <dbReference type="ChEBI" id="CHEBI:15377"/>
        <dbReference type="ChEBI" id="CHEBI:58928"/>
        <dbReference type="ChEBI" id="CHEBI:77893"/>
        <dbReference type="EC" id="3.5.2.7"/>
    </reaction>
</comment>
<evidence type="ECO:0000313" key="10">
    <source>
        <dbReference type="Proteomes" id="UP000650081"/>
    </source>
</evidence>
<dbReference type="Gene3D" id="3.20.20.140">
    <property type="entry name" value="Metal-dependent hydrolases"/>
    <property type="match status" value="1"/>
</dbReference>
<feature type="binding site" evidence="7">
    <location>
        <position position="76"/>
    </location>
    <ligand>
        <name>Zn(2+)</name>
        <dbReference type="ChEBI" id="CHEBI:29105"/>
    </ligand>
</feature>
<dbReference type="InterPro" id="IPR011059">
    <property type="entry name" value="Metal-dep_hydrolase_composite"/>
</dbReference>
<dbReference type="FunFam" id="3.20.20.140:FF:000007">
    <property type="entry name" value="Imidazolonepropionase"/>
    <property type="match status" value="1"/>
</dbReference>
<dbReference type="PANTHER" id="PTHR42752">
    <property type="entry name" value="IMIDAZOLONEPROPIONASE"/>
    <property type="match status" value="1"/>
</dbReference>
<feature type="binding site" evidence="7">
    <location>
        <position position="324"/>
    </location>
    <ligand>
        <name>N-formimidoyl-L-glutamate</name>
        <dbReference type="ChEBI" id="CHEBI:58928"/>
    </ligand>
</feature>
<sequence>MLLKNIQQLLQIRPAGQAWVAGAAMAELPALDDAYLLTEGDRIAAFGPMSECPQDYAGEVTDCRGRLVLPAWCDSHSHLVYAGDRASEWLDRLRGLSYAEIAARGGGILHSAQLLNATSEDELYAQSRVRLARVLAQGTGALEIKSGYGLTVAGELKMLRVIRRLAAEYPVAIRATFLGAHALPAAYAQDKTAYLRMLTEELLPQIAAEGLADYVDIFCEKNYFDVADTERVLAAGQRFGLAGKIHVNQFTALGGVAAGVAYGARSVDHLEVLEAEDLAALRGSTTMPVALPGCSFFLGIPYTPARRIIDAGLPLALATDYNPGSSPSGNMNFVVSLACTQMKLLPNEAINAATLNGAYAMGLEAELGSITVGKRANLLLTRPVPSLAALPYAFGESSVERVLLSGRWYLC</sequence>
<dbReference type="Proteomes" id="UP000650081">
    <property type="component" value="Unassembled WGS sequence"/>
</dbReference>
<dbReference type="GO" id="GO:0008270">
    <property type="term" value="F:zinc ion binding"/>
    <property type="evidence" value="ECO:0007669"/>
    <property type="project" value="UniProtKB-UniRule"/>
</dbReference>
<dbReference type="HAMAP" id="MF_00372">
    <property type="entry name" value="HutI"/>
    <property type="match status" value="1"/>
</dbReference>
<dbReference type="InterPro" id="IPR006680">
    <property type="entry name" value="Amidohydro-rel"/>
</dbReference>
<feature type="binding site" evidence="7">
    <location>
        <position position="181"/>
    </location>
    <ligand>
        <name>4-imidazolone-5-propanoate</name>
        <dbReference type="ChEBI" id="CHEBI:77893"/>
    </ligand>
</feature>
<evidence type="ECO:0000313" key="9">
    <source>
        <dbReference type="EMBL" id="MBC6993982.1"/>
    </source>
</evidence>
<feature type="binding site" evidence="7">
    <location>
        <position position="78"/>
    </location>
    <ligand>
        <name>Zn(2+)</name>
        <dbReference type="ChEBI" id="CHEBI:29105"/>
    </ligand>
</feature>
<reference evidence="9" key="1">
    <citation type="submission" date="2020-08" db="EMBL/GenBank/DDBJ databases">
        <title>Lewinella bacteria from marine environments.</title>
        <authorList>
            <person name="Zhong Y."/>
        </authorList>
    </citation>
    <scope>NUCLEOTIDE SEQUENCE</scope>
    <source>
        <strain evidence="9">KCTC 42187</strain>
    </source>
</reference>
<evidence type="ECO:0000256" key="5">
    <source>
        <dbReference type="ARBA" id="ARBA00022833"/>
    </source>
</evidence>
<dbReference type="SUPFAM" id="SSF51556">
    <property type="entry name" value="Metallo-dependent hydrolases"/>
    <property type="match status" value="1"/>
</dbReference>
<feature type="binding site" evidence="7">
    <location>
        <position position="76"/>
    </location>
    <ligand>
        <name>Fe(3+)</name>
        <dbReference type="ChEBI" id="CHEBI:29034"/>
    </ligand>
</feature>
<name>A0A923PNX4_9BACT</name>
<dbReference type="SUPFAM" id="SSF51338">
    <property type="entry name" value="Composite domain of metallo-dependent hydrolases"/>
    <property type="match status" value="1"/>
</dbReference>
<feature type="binding site" evidence="7">
    <location>
        <position position="246"/>
    </location>
    <ligand>
        <name>Fe(3+)</name>
        <dbReference type="ChEBI" id="CHEBI:29034"/>
    </ligand>
</feature>
<evidence type="ECO:0000256" key="2">
    <source>
        <dbReference type="ARBA" id="ARBA00022723"/>
    </source>
</evidence>
<feature type="binding site" evidence="7">
    <location>
        <position position="320"/>
    </location>
    <ligand>
        <name>Fe(3+)</name>
        <dbReference type="ChEBI" id="CHEBI:29034"/>
    </ligand>
</feature>
<proteinExistence type="inferred from homology"/>
<evidence type="ECO:0000256" key="4">
    <source>
        <dbReference type="ARBA" id="ARBA00022808"/>
    </source>
</evidence>
<organism evidence="9 10">
    <name type="scientific">Neolewinella lacunae</name>
    <dbReference type="NCBI Taxonomy" id="1517758"/>
    <lineage>
        <taxon>Bacteria</taxon>
        <taxon>Pseudomonadati</taxon>
        <taxon>Bacteroidota</taxon>
        <taxon>Saprospiria</taxon>
        <taxon>Saprospirales</taxon>
        <taxon>Lewinellaceae</taxon>
        <taxon>Neolewinella</taxon>
    </lineage>
</organism>
<evidence type="ECO:0000256" key="7">
    <source>
        <dbReference type="HAMAP-Rule" id="MF_00372"/>
    </source>
</evidence>
<dbReference type="GO" id="GO:0050480">
    <property type="term" value="F:imidazolonepropionase activity"/>
    <property type="evidence" value="ECO:0007669"/>
    <property type="project" value="UniProtKB-UniRule"/>
</dbReference>
<dbReference type="NCBIfam" id="TIGR01224">
    <property type="entry name" value="hutI"/>
    <property type="match status" value="1"/>
</dbReference>
<feature type="binding site" evidence="7">
    <location>
        <position position="249"/>
    </location>
    <ligand>
        <name>4-imidazolone-5-propanoate</name>
        <dbReference type="ChEBI" id="CHEBI:77893"/>
    </ligand>
</feature>
<feature type="binding site" evidence="7">
    <location>
        <position position="320"/>
    </location>
    <ligand>
        <name>Zn(2+)</name>
        <dbReference type="ChEBI" id="CHEBI:29105"/>
    </ligand>
</feature>
<evidence type="ECO:0000256" key="6">
    <source>
        <dbReference type="ARBA" id="ARBA00023004"/>
    </source>
</evidence>
<feature type="binding site" evidence="7">
    <location>
        <position position="322"/>
    </location>
    <ligand>
        <name>N-formimidoyl-L-glutamate</name>
        <dbReference type="ChEBI" id="CHEBI:58928"/>
    </ligand>
</feature>
<comment type="similarity">
    <text evidence="7">Belongs to the metallo-dependent hydrolases superfamily. HutI family.</text>
</comment>
<evidence type="ECO:0000256" key="3">
    <source>
        <dbReference type="ARBA" id="ARBA00022801"/>
    </source>
</evidence>
<keyword evidence="10" id="KW-1185">Reference proteome</keyword>
<feature type="binding site" evidence="7">
    <location>
        <position position="78"/>
    </location>
    <ligand>
        <name>Fe(3+)</name>
        <dbReference type="ChEBI" id="CHEBI:29034"/>
    </ligand>
</feature>
<dbReference type="PANTHER" id="PTHR42752:SF1">
    <property type="entry name" value="IMIDAZOLONEPROPIONASE-RELATED"/>
    <property type="match status" value="1"/>
</dbReference>
<feature type="domain" description="Amidohydrolase-related" evidence="8">
    <location>
        <begin position="303"/>
        <end position="408"/>
    </location>
</feature>
<comment type="pathway">
    <text evidence="7">Amino-acid degradation; L-histidine degradation into L-glutamate; N-formimidoyl-L-glutamate from L-histidine: step 3/3.</text>
</comment>